<proteinExistence type="predicted"/>
<dbReference type="PANTHER" id="PTHR10587:SF133">
    <property type="entry name" value="CHITIN DEACETYLASE 1-RELATED"/>
    <property type="match status" value="1"/>
</dbReference>
<evidence type="ECO:0000256" key="2">
    <source>
        <dbReference type="ARBA" id="ARBA00022801"/>
    </source>
</evidence>
<dbReference type="AlphaFoldDB" id="A0A972JEN2"/>
<dbReference type="Gene3D" id="3.20.20.370">
    <property type="entry name" value="Glycoside hydrolase/deacetylase"/>
    <property type="match status" value="1"/>
</dbReference>
<evidence type="ECO:0000313" key="5">
    <source>
        <dbReference type="Proteomes" id="UP000712080"/>
    </source>
</evidence>
<dbReference type="GO" id="GO:0016810">
    <property type="term" value="F:hydrolase activity, acting on carbon-nitrogen (but not peptide) bonds"/>
    <property type="evidence" value="ECO:0007669"/>
    <property type="project" value="InterPro"/>
</dbReference>
<feature type="domain" description="NodB homology" evidence="3">
    <location>
        <begin position="28"/>
        <end position="209"/>
    </location>
</feature>
<dbReference type="InterPro" id="IPR050248">
    <property type="entry name" value="Polysacc_deacetylase_ArnD"/>
</dbReference>
<name>A0A972JEN2_9FLAO</name>
<dbReference type="Pfam" id="PF01522">
    <property type="entry name" value="Polysacc_deac_1"/>
    <property type="match status" value="1"/>
</dbReference>
<dbReference type="SUPFAM" id="SSF88713">
    <property type="entry name" value="Glycoside hydrolase/deacetylase"/>
    <property type="match status" value="1"/>
</dbReference>
<sequence length="212" mass="24734">MKFYWIKTPALVAWLFGRFEWRVPTLEKKVYLTFDDGPIPEVTPFVLDTLKEFGAKASFFCIGDNVQKHPEIFELVKQSGNAIGNHTFHHVKGWGTDYNTYIEEVRMCEKLIGSAHPLDQKIMRPPYAKVTRRQAKTIKQMGYRIIMWDILSADFDQRISPEKCLDNVIKNIRPGSIIIFHDSQKAYENMKFALRGTLEYLKKEGYSCEPLY</sequence>
<keyword evidence="1" id="KW-0479">Metal-binding</keyword>
<protein>
    <submittedName>
        <fullName evidence="4">Polysaccharide deacetylase family protein</fullName>
    </submittedName>
</protein>
<organism evidence="4 5">
    <name type="scientific">Flavobacterium silvaticum</name>
    <dbReference type="NCBI Taxonomy" id="1852020"/>
    <lineage>
        <taxon>Bacteria</taxon>
        <taxon>Pseudomonadati</taxon>
        <taxon>Bacteroidota</taxon>
        <taxon>Flavobacteriia</taxon>
        <taxon>Flavobacteriales</taxon>
        <taxon>Flavobacteriaceae</taxon>
        <taxon>Flavobacterium</taxon>
    </lineage>
</organism>
<dbReference type="RefSeq" id="WP_169526078.1">
    <property type="nucleotide sequence ID" value="NZ_JAAMPU010000098.1"/>
</dbReference>
<dbReference type="PANTHER" id="PTHR10587">
    <property type="entry name" value="GLYCOSYL TRANSFERASE-RELATED"/>
    <property type="match status" value="1"/>
</dbReference>
<evidence type="ECO:0000256" key="1">
    <source>
        <dbReference type="ARBA" id="ARBA00022723"/>
    </source>
</evidence>
<dbReference type="CDD" id="cd10917">
    <property type="entry name" value="CE4_NodB_like_6s_7s"/>
    <property type="match status" value="1"/>
</dbReference>
<accession>A0A972JEN2</accession>
<dbReference type="GO" id="GO:0005975">
    <property type="term" value="P:carbohydrate metabolic process"/>
    <property type="evidence" value="ECO:0007669"/>
    <property type="project" value="InterPro"/>
</dbReference>
<dbReference type="Proteomes" id="UP000712080">
    <property type="component" value="Unassembled WGS sequence"/>
</dbReference>
<keyword evidence="5" id="KW-1185">Reference proteome</keyword>
<dbReference type="GO" id="GO:0016020">
    <property type="term" value="C:membrane"/>
    <property type="evidence" value="ECO:0007669"/>
    <property type="project" value="TreeGrafter"/>
</dbReference>
<comment type="caution">
    <text evidence="4">The sequence shown here is derived from an EMBL/GenBank/DDBJ whole genome shotgun (WGS) entry which is preliminary data.</text>
</comment>
<dbReference type="InterPro" id="IPR011330">
    <property type="entry name" value="Glyco_hydro/deAcase_b/a-brl"/>
</dbReference>
<dbReference type="PROSITE" id="PS51677">
    <property type="entry name" value="NODB"/>
    <property type="match status" value="1"/>
</dbReference>
<keyword evidence="2" id="KW-0378">Hydrolase</keyword>
<evidence type="ECO:0000313" key="4">
    <source>
        <dbReference type="EMBL" id="NMH27074.1"/>
    </source>
</evidence>
<dbReference type="EMBL" id="JAAMPU010000098">
    <property type="protein sequence ID" value="NMH27074.1"/>
    <property type="molecule type" value="Genomic_DNA"/>
</dbReference>
<dbReference type="GO" id="GO:0046872">
    <property type="term" value="F:metal ion binding"/>
    <property type="evidence" value="ECO:0007669"/>
    <property type="project" value="UniProtKB-KW"/>
</dbReference>
<reference evidence="4" key="1">
    <citation type="submission" date="2020-02" db="EMBL/GenBank/DDBJ databases">
        <title>Flavobacterium sp. genome.</title>
        <authorList>
            <person name="Jung H.S."/>
            <person name="Baek J.H."/>
            <person name="Jeon C.O."/>
        </authorList>
    </citation>
    <scope>NUCLEOTIDE SEQUENCE</scope>
    <source>
        <strain evidence="4">SE-s28</strain>
    </source>
</reference>
<gene>
    <name evidence="4" type="ORF">G6047_03435</name>
</gene>
<dbReference type="InterPro" id="IPR002509">
    <property type="entry name" value="NODB_dom"/>
</dbReference>
<evidence type="ECO:0000259" key="3">
    <source>
        <dbReference type="PROSITE" id="PS51677"/>
    </source>
</evidence>